<protein>
    <submittedName>
        <fullName evidence="1">Uncharacterized protein</fullName>
    </submittedName>
</protein>
<keyword evidence="2" id="KW-1185">Reference proteome</keyword>
<proteinExistence type="predicted"/>
<comment type="caution">
    <text evidence="1">The sequence shown here is derived from an EMBL/GenBank/DDBJ whole genome shotgun (WGS) entry which is preliminary data.</text>
</comment>
<sequence>MDASVDEMLVLVDHAARATTGKRSGSLLLLTAGNGAAGSGGFDYDLVIIGHGAALHAVDKVVRLIAVLQVFRV</sequence>
<evidence type="ECO:0000313" key="2">
    <source>
        <dbReference type="Proteomes" id="UP000604825"/>
    </source>
</evidence>
<dbReference type="EMBL" id="CAJGYO010000004">
    <property type="protein sequence ID" value="CAD6226126.1"/>
    <property type="molecule type" value="Genomic_DNA"/>
</dbReference>
<gene>
    <name evidence="1" type="ORF">NCGR_LOCUS17998</name>
</gene>
<dbReference type="AlphaFoldDB" id="A0A811NT75"/>
<name>A0A811NT75_9POAL</name>
<accession>A0A811NT75</accession>
<organism evidence="1 2">
    <name type="scientific">Miscanthus lutarioriparius</name>
    <dbReference type="NCBI Taxonomy" id="422564"/>
    <lineage>
        <taxon>Eukaryota</taxon>
        <taxon>Viridiplantae</taxon>
        <taxon>Streptophyta</taxon>
        <taxon>Embryophyta</taxon>
        <taxon>Tracheophyta</taxon>
        <taxon>Spermatophyta</taxon>
        <taxon>Magnoliopsida</taxon>
        <taxon>Liliopsida</taxon>
        <taxon>Poales</taxon>
        <taxon>Poaceae</taxon>
        <taxon>PACMAD clade</taxon>
        <taxon>Panicoideae</taxon>
        <taxon>Andropogonodae</taxon>
        <taxon>Andropogoneae</taxon>
        <taxon>Saccharinae</taxon>
        <taxon>Miscanthus</taxon>
    </lineage>
</organism>
<reference evidence="1" key="1">
    <citation type="submission" date="2020-10" db="EMBL/GenBank/DDBJ databases">
        <authorList>
            <person name="Han B."/>
            <person name="Lu T."/>
            <person name="Zhao Q."/>
            <person name="Huang X."/>
            <person name="Zhao Y."/>
        </authorList>
    </citation>
    <scope>NUCLEOTIDE SEQUENCE</scope>
</reference>
<dbReference type="Proteomes" id="UP000604825">
    <property type="component" value="Unassembled WGS sequence"/>
</dbReference>
<evidence type="ECO:0000313" key="1">
    <source>
        <dbReference type="EMBL" id="CAD6226126.1"/>
    </source>
</evidence>